<dbReference type="KEGG" id="aag:5570941"/>
<dbReference type="PROSITE" id="PS50089">
    <property type="entry name" value="ZF_RING_2"/>
    <property type="match status" value="1"/>
</dbReference>
<feature type="compositionally biased region" description="Basic residues" evidence="16">
    <location>
        <begin position="694"/>
        <end position="742"/>
    </location>
</feature>
<evidence type="ECO:0000313" key="18">
    <source>
        <dbReference type="EMBL" id="EAT39521.1"/>
    </source>
</evidence>
<dbReference type="FunFam" id="3.30.40.10:FF:000136">
    <property type="entry name" value="E3 ubiquitin-protein ligase Topors"/>
    <property type="match status" value="1"/>
</dbReference>
<dbReference type="HOGENOM" id="CLU_300383_0_0_1"/>
<dbReference type="GO" id="GO:0005634">
    <property type="term" value="C:nucleus"/>
    <property type="evidence" value="ECO:0007669"/>
    <property type="project" value="UniProtKB-ARBA"/>
</dbReference>
<keyword evidence="6" id="KW-0833">Ubl conjugation pathway</keyword>
<dbReference type="SUPFAM" id="SSF57850">
    <property type="entry name" value="RING/U-box"/>
    <property type="match status" value="1"/>
</dbReference>
<evidence type="ECO:0000256" key="3">
    <source>
        <dbReference type="ARBA" id="ARBA00022679"/>
    </source>
</evidence>
<accession>A0A1S4FKG0</accession>
<reference evidence="18" key="3">
    <citation type="submission" date="2012-09" db="EMBL/GenBank/DDBJ databases">
        <authorList>
            <consortium name="VectorBase"/>
        </authorList>
    </citation>
    <scope>NUCLEOTIDE SEQUENCE</scope>
    <source>
        <strain evidence="18">Liverpool</strain>
    </source>
</reference>
<keyword evidence="3" id="KW-0808">Transferase</keyword>
<dbReference type="SMART" id="SM00184">
    <property type="entry name" value="RING"/>
    <property type="match status" value="1"/>
</dbReference>
<evidence type="ECO:0000259" key="17">
    <source>
        <dbReference type="PROSITE" id="PS50089"/>
    </source>
</evidence>
<dbReference type="InterPro" id="IPR001841">
    <property type="entry name" value="Znf_RING"/>
</dbReference>
<dbReference type="Pfam" id="PF26084">
    <property type="entry name" value="PWI_Topors"/>
    <property type="match status" value="1"/>
</dbReference>
<organism evidence="18 19">
    <name type="scientific">Aedes aegypti</name>
    <name type="common">Yellowfever mosquito</name>
    <name type="synonym">Culex aegypti</name>
    <dbReference type="NCBI Taxonomy" id="7159"/>
    <lineage>
        <taxon>Eukaryota</taxon>
        <taxon>Metazoa</taxon>
        <taxon>Ecdysozoa</taxon>
        <taxon>Arthropoda</taxon>
        <taxon>Hexapoda</taxon>
        <taxon>Insecta</taxon>
        <taxon>Pterygota</taxon>
        <taxon>Neoptera</taxon>
        <taxon>Endopterygota</taxon>
        <taxon>Diptera</taxon>
        <taxon>Nematocera</taxon>
        <taxon>Culicoidea</taxon>
        <taxon>Culicidae</taxon>
        <taxon>Culicinae</taxon>
        <taxon>Aedini</taxon>
        <taxon>Aedes</taxon>
        <taxon>Stegomyia</taxon>
    </lineage>
</organism>
<feature type="compositionally biased region" description="Polar residues" evidence="16">
    <location>
        <begin position="431"/>
        <end position="442"/>
    </location>
</feature>
<gene>
    <name evidence="18" type="ORF">AaeL_AAEL008683</name>
</gene>
<dbReference type="Pfam" id="PF00097">
    <property type="entry name" value="zf-C3HC4"/>
    <property type="match status" value="1"/>
</dbReference>
<dbReference type="GO" id="GO:0008270">
    <property type="term" value="F:zinc ion binding"/>
    <property type="evidence" value="ECO:0007669"/>
    <property type="project" value="UniProtKB-KW"/>
</dbReference>
<dbReference type="PANTHER" id="PTHR46077">
    <property type="entry name" value="E3 UBIQUITIN-PROTEIN LIGASE TOPORS"/>
    <property type="match status" value="1"/>
</dbReference>
<dbReference type="EC" id="2.3.2.27" evidence="2"/>
<evidence type="ECO:0000256" key="10">
    <source>
        <dbReference type="ARBA" id="ARBA00071236"/>
    </source>
</evidence>
<dbReference type="PROSITE" id="PS00518">
    <property type="entry name" value="ZF_RING_1"/>
    <property type="match status" value="1"/>
</dbReference>
<evidence type="ECO:0000313" key="19">
    <source>
        <dbReference type="Proteomes" id="UP000682892"/>
    </source>
</evidence>
<feature type="compositionally biased region" description="Acidic residues" evidence="16">
    <location>
        <begin position="942"/>
        <end position="964"/>
    </location>
</feature>
<feature type="compositionally biased region" description="Basic residues" evidence="16">
    <location>
        <begin position="633"/>
        <end position="643"/>
    </location>
</feature>
<evidence type="ECO:0000256" key="12">
    <source>
        <dbReference type="ARBA" id="ARBA00076940"/>
    </source>
</evidence>
<evidence type="ECO:0000256" key="5">
    <source>
        <dbReference type="ARBA" id="ARBA00022771"/>
    </source>
</evidence>
<reference evidence="18" key="1">
    <citation type="submission" date="2005-10" db="EMBL/GenBank/DDBJ databases">
        <authorList>
            <person name="Loftus B.J."/>
            <person name="Nene V.M."/>
            <person name="Hannick L.I."/>
            <person name="Bidwell S."/>
            <person name="Haas B."/>
            <person name="Amedeo P."/>
            <person name="Orvis J."/>
            <person name="Wortman J.R."/>
            <person name="White O.R."/>
            <person name="Salzberg S."/>
            <person name="Shumway M."/>
            <person name="Koo H."/>
            <person name="Zhao Y."/>
            <person name="Holmes M."/>
            <person name="Miller J."/>
            <person name="Schatz M."/>
            <person name="Pop M."/>
            <person name="Pai G."/>
            <person name="Utterback T."/>
            <person name="Rogers Y.-H."/>
            <person name="Kravitz S."/>
            <person name="Fraser C.M."/>
        </authorList>
    </citation>
    <scope>NUCLEOTIDE SEQUENCE</scope>
    <source>
        <strain evidence="18">Liverpool</strain>
    </source>
</reference>
<feature type="region of interest" description="Disordered" evidence="16">
    <location>
        <begin position="374"/>
        <end position="393"/>
    </location>
</feature>
<feature type="compositionally biased region" description="Basic and acidic residues" evidence="16">
    <location>
        <begin position="599"/>
        <end position="623"/>
    </location>
</feature>
<dbReference type="OrthoDB" id="365379at2759"/>
<evidence type="ECO:0000256" key="9">
    <source>
        <dbReference type="ARBA" id="ARBA00023163"/>
    </source>
</evidence>
<evidence type="ECO:0000256" key="15">
    <source>
        <dbReference type="PROSITE-ProRule" id="PRU00175"/>
    </source>
</evidence>
<feature type="compositionally biased region" description="Low complexity" evidence="16">
    <location>
        <begin position="27"/>
        <end position="48"/>
    </location>
</feature>
<feature type="compositionally biased region" description="Low complexity" evidence="16">
    <location>
        <begin position="644"/>
        <end position="691"/>
    </location>
</feature>
<evidence type="ECO:0000256" key="7">
    <source>
        <dbReference type="ARBA" id="ARBA00022833"/>
    </source>
</evidence>
<protein>
    <recommendedName>
        <fullName evidence="10">E3 ubiquitin-protein ligase Topors</fullName>
        <ecNumber evidence="2">2.3.2.27</ecNumber>
    </recommendedName>
    <alternativeName>
        <fullName evidence="11">RING-type E3 ubiquitin transferase Topors</fullName>
    </alternativeName>
    <alternativeName>
        <fullName evidence="13">SUMO1-protein E3 ligase Topors</fullName>
    </alternativeName>
    <alternativeName>
        <fullName evidence="12">Topoisomerase I-binding RING finger protein</fullName>
    </alternativeName>
    <alternativeName>
        <fullName evidence="14">Topoisomerase I-binding arginine/serine-rich protein</fullName>
    </alternativeName>
</protein>
<feature type="region of interest" description="Disordered" evidence="16">
    <location>
        <begin position="818"/>
        <end position="981"/>
    </location>
</feature>
<keyword evidence="5 15" id="KW-0863">Zinc-finger</keyword>
<keyword evidence="4" id="KW-0479">Metal-binding</keyword>
<evidence type="ECO:0000256" key="1">
    <source>
        <dbReference type="ARBA" id="ARBA00000900"/>
    </source>
</evidence>
<reference evidence="18" key="2">
    <citation type="journal article" date="2007" name="Science">
        <title>Genome sequence of Aedes aegypti, a major arbovirus vector.</title>
        <authorList>
            <person name="Nene V."/>
            <person name="Wortman J.R."/>
            <person name="Lawson D."/>
            <person name="Haas B."/>
            <person name="Kodira C."/>
            <person name="Tu Z.J."/>
            <person name="Loftus B."/>
            <person name="Xi Z."/>
            <person name="Megy K."/>
            <person name="Grabherr M."/>
            <person name="Ren Q."/>
            <person name="Zdobnov E.M."/>
            <person name="Lobo N.F."/>
            <person name="Campbell K.S."/>
            <person name="Brown S.E."/>
            <person name="Bonaldo M.F."/>
            <person name="Zhu J."/>
            <person name="Sinkins S.P."/>
            <person name="Hogenkamp D.G."/>
            <person name="Amedeo P."/>
            <person name="Arensburger P."/>
            <person name="Atkinson P.W."/>
            <person name="Bidwell S."/>
            <person name="Biedler J."/>
            <person name="Birney E."/>
            <person name="Bruggner R.V."/>
            <person name="Costas J."/>
            <person name="Coy M.R."/>
            <person name="Crabtree J."/>
            <person name="Crawford M."/>
            <person name="Debruyn B."/>
            <person name="Decaprio D."/>
            <person name="Eiglmeier K."/>
            <person name="Eisenstadt E."/>
            <person name="El-Dorry H."/>
            <person name="Gelbart W.M."/>
            <person name="Gomes S.L."/>
            <person name="Hammond M."/>
            <person name="Hannick L.I."/>
            <person name="Hogan J.R."/>
            <person name="Holmes M.H."/>
            <person name="Jaffe D."/>
            <person name="Johnston J.S."/>
            <person name="Kennedy R.C."/>
            <person name="Koo H."/>
            <person name="Kravitz S."/>
            <person name="Kriventseva E.V."/>
            <person name="Kulp D."/>
            <person name="Labutti K."/>
            <person name="Lee E."/>
            <person name="Li S."/>
            <person name="Lovin D.D."/>
            <person name="Mao C."/>
            <person name="Mauceli E."/>
            <person name="Menck C.F."/>
            <person name="Miller J.R."/>
            <person name="Montgomery P."/>
            <person name="Mori A."/>
            <person name="Nascimento A.L."/>
            <person name="Naveira H.F."/>
            <person name="Nusbaum C."/>
            <person name="O'leary S."/>
            <person name="Orvis J."/>
            <person name="Pertea M."/>
            <person name="Quesneville H."/>
            <person name="Reidenbach K.R."/>
            <person name="Rogers Y.H."/>
            <person name="Roth C.W."/>
            <person name="Schneider J.R."/>
            <person name="Schatz M."/>
            <person name="Shumway M."/>
            <person name="Stanke M."/>
            <person name="Stinson E.O."/>
            <person name="Tubio J.M."/>
            <person name="Vanzee J.P."/>
            <person name="Verjovski-Almeida S."/>
            <person name="Werner D."/>
            <person name="White O."/>
            <person name="Wyder S."/>
            <person name="Zeng Q."/>
            <person name="Zhao Q."/>
            <person name="Zhao Y."/>
            <person name="Hill C.A."/>
            <person name="Raikhel A.S."/>
            <person name="Soares M.B."/>
            <person name="Knudson D.L."/>
            <person name="Lee N.H."/>
            <person name="Galagan J."/>
            <person name="Salzberg S.L."/>
            <person name="Paulsen I.T."/>
            <person name="Dimopoulos G."/>
            <person name="Collins F.H."/>
            <person name="Birren B."/>
            <person name="Fraser-Liggett C.M."/>
            <person name="Severson D.W."/>
        </authorList>
    </citation>
    <scope>NUCLEOTIDE SEQUENCE [LARGE SCALE GENOMIC DNA]</scope>
    <source>
        <strain evidence="18">Liverpool</strain>
    </source>
</reference>
<dbReference type="InterPro" id="IPR018957">
    <property type="entry name" value="Znf_C3HC4_RING-type"/>
</dbReference>
<sequence>MEEVQVIDCPPTPEILLASATPPSTSLLDMLDSSSSAEELDNSCSGDAAGDDAGESGRSSPPPKCAICLGKCRQKCYTDSCRHQFCYRCLLEWSKIKAECPLCKQAFRSIIYNRKTYGHYQEHKISIAPPASPPSYAGQGSGSGGGGAARTMPQVYHRLDFTLSQPPRFTYSATLHVQPSQSERLRQLFLHQSGDVQRFSREYPDDSIPSRQNGPEWRRYIYHRRLHARPLADINGRMRECSAAFYRENPAQIHRLMPWINRELVALSRNNPSQVSLIMEDFPNLLMTHDITSPAFRERVSYWGRVRTAHFIHELLNFARSPYDMIGYDRSVQYDPYYNNNVVVLSSSSSSSSGSGLSASEGEDDVVPILEPMPGTSGTMNSVGGPSGSARRGRTQFTIETRSSDQTVIMTGSFGGAGVSGIVSVSTSGSQQNNGSATSTSGYPDMSRMQPLTSMVPQQPPPPVSRLEDGENISLSSSDSDDCRIVGALKPPHLRTPEMVSLESESDSDVVFVNDDTNTARNQAMESNSVLEQLFPETLLNQELAKLEDHAFASEYNNGASTSSGGGSASGGMKKYYAKPRLNRYAEGIGFKSIYEASESEKSHGDPSIKSDSDSSSHDEVKFNIRGQAPAATRKRKALKRRQASSTGSSSSDSSDESSTSDSESSSPSSSGCSSTSSSNSDSDSDCSSDNKVTLKKRSRRSNVRSSRKSSKRRQKESKPKRSKVKKRKTSSSKRSSRKRQKLQIPKTPSKTSSESGKGTSASCTSGPSTETIPSAITPPNATSVINPASSSSGKKRKLKSAIIKLNPVAKAVRQQLLNASKRRRKAPICSELITSTDFSSDENPPAEPSQQQTNPSVQQEQTLQRDSTESSSGDTDTSDSEEGRCTIASLIRAAKADDPPEMKQQNTSTSSCSSSSTSKSSCSANSSHTEPPSQVSVGPEEAPEEDDDDDEEEEDEEDDEGAEEERHDQSPAVSTGDVDVDVSVAQVIAVGAEVEL</sequence>
<dbReference type="CDD" id="cd16574">
    <property type="entry name" value="RING-HC_Topors"/>
    <property type="match status" value="1"/>
</dbReference>
<evidence type="ECO:0000256" key="14">
    <source>
        <dbReference type="ARBA" id="ARBA00079184"/>
    </source>
</evidence>
<dbReference type="InterPro" id="IPR013083">
    <property type="entry name" value="Znf_RING/FYVE/PHD"/>
</dbReference>
<dbReference type="OMA" id="RRPRYMP"/>
<evidence type="ECO:0000256" key="6">
    <source>
        <dbReference type="ARBA" id="ARBA00022786"/>
    </source>
</evidence>
<dbReference type="GO" id="GO:0000209">
    <property type="term" value="P:protein polyubiquitination"/>
    <property type="evidence" value="ECO:0007669"/>
    <property type="project" value="TreeGrafter"/>
</dbReference>
<keyword evidence="9" id="KW-0804">Transcription</keyword>
<dbReference type="GO" id="GO:0061630">
    <property type="term" value="F:ubiquitin protein ligase activity"/>
    <property type="evidence" value="ECO:0007669"/>
    <property type="project" value="UniProtKB-EC"/>
</dbReference>
<dbReference type="InterPro" id="IPR058746">
    <property type="entry name" value="Znf_RING-type_Topors"/>
</dbReference>
<evidence type="ECO:0000256" key="11">
    <source>
        <dbReference type="ARBA" id="ARBA00076856"/>
    </source>
</evidence>
<dbReference type="Gene3D" id="3.30.40.10">
    <property type="entry name" value="Zinc/RING finger domain, C3HC4 (zinc finger)"/>
    <property type="match status" value="1"/>
</dbReference>
<dbReference type="PANTHER" id="PTHR46077:SF1">
    <property type="entry name" value="TOP1 BINDING ARGININE_SERINE RICH PROTEIN, E3 UBIQUITIN LIGASE"/>
    <property type="match status" value="1"/>
</dbReference>
<keyword evidence="8" id="KW-0805">Transcription regulation</keyword>
<feature type="compositionally biased region" description="Polar residues" evidence="16">
    <location>
        <begin position="764"/>
        <end position="789"/>
    </location>
</feature>
<evidence type="ECO:0000256" key="4">
    <source>
        <dbReference type="ARBA" id="ARBA00022723"/>
    </source>
</evidence>
<proteinExistence type="predicted"/>
<dbReference type="EMBL" id="CH477526">
    <property type="protein sequence ID" value="EAT39521.1"/>
    <property type="molecule type" value="Genomic_DNA"/>
</dbReference>
<dbReference type="GO" id="GO:0006513">
    <property type="term" value="P:protein monoubiquitination"/>
    <property type="evidence" value="ECO:0007669"/>
    <property type="project" value="TreeGrafter"/>
</dbReference>
<feature type="compositionally biased region" description="Polar residues" evidence="16">
    <location>
        <begin position="833"/>
        <end position="866"/>
    </location>
</feature>
<dbReference type="Proteomes" id="UP000682892">
    <property type="component" value="Unassembled WGS sequence"/>
</dbReference>
<feature type="region of interest" description="Disordered" evidence="16">
    <location>
        <begin position="27"/>
        <end position="62"/>
    </location>
</feature>
<feature type="region of interest" description="Disordered" evidence="16">
    <location>
        <begin position="426"/>
        <end position="484"/>
    </location>
</feature>
<dbReference type="CTD" id="10210"/>
<dbReference type="InterPro" id="IPR017907">
    <property type="entry name" value="Znf_RING_CS"/>
</dbReference>
<evidence type="ECO:0000256" key="16">
    <source>
        <dbReference type="SAM" id="MobiDB-lite"/>
    </source>
</evidence>
<feature type="domain" description="RING-type" evidence="17">
    <location>
        <begin position="65"/>
        <end position="104"/>
    </location>
</feature>
<dbReference type="AlphaFoldDB" id="A0A1S4FKG0"/>
<evidence type="ECO:0000256" key="2">
    <source>
        <dbReference type="ARBA" id="ARBA00012483"/>
    </source>
</evidence>
<feature type="compositionally biased region" description="Low complexity" evidence="16">
    <location>
        <begin position="746"/>
        <end position="763"/>
    </location>
</feature>
<evidence type="ECO:0000256" key="13">
    <source>
        <dbReference type="ARBA" id="ARBA00079040"/>
    </source>
</evidence>
<feature type="compositionally biased region" description="Low complexity" evidence="16">
    <location>
        <begin position="907"/>
        <end position="928"/>
    </location>
</feature>
<comment type="catalytic activity">
    <reaction evidence="1">
        <text>S-ubiquitinyl-[E2 ubiquitin-conjugating enzyme]-L-cysteine + [acceptor protein]-L-lysine = [E2 ubiquitin-conjugating enzyme]-L-cysteine + N(6)-ubiquitinyl-[acceptor protein]-L-lysine.</text>
        <dbReference type="EC" id="2.3.2.27"/>
    </reaction>
</comment>
<name>A0A1S4FKG0_AEDAE</name>
<feature type="region of interest" description="Disordered" evidence="16">
    <location>
        <begin position="598"/>
        <end position="799"/>
    </location>
</feature>
<keyword evidence="7" id="KW-0862">Zinc</keyword>
<evidence type="ECO:0000256" key="8">
    <source>
        <dbReference type="ARBA" id="ARBA00023015"/>
    </source>
</evidence>
<dbReference type="InterPro" id="IPR058745">
    <property type="entry name" value="PWI_Topors"/>
</dbReference>